<dbReference type="PANTHER" id="PTHR20275">
    <property type="entry name" value="NAD KINASE"/>
    <property type="match status" value="1"/>
</dbReference>
<organism evidence="8 9">
    <name type="scientific">Devosia enhydra</name>
    <dbReference type="NCBI Taxonomy" id="665118"/>
    <lineage>
        <taxon>Bacteria</taxon>
        <taxon>Pseudomonadati</taxon>
        <taxon>Pseudomonadota</taxon>
        <taxon>Alphaproteobacteria</taxon>
        <taxon>Hyphomicrobiales</taxon>
        <taxon>Devosiaceae</taxon>
        <taxon>Devosia</taxon>
    </lineage>
</organism>
<keyword evidence="9" id="KW-1185">Reference proteome</keyword>
<evidence type="ECO:0000256" key="4">
    <source>
        <dbReference type="ARBA" id="ARBA00023027"/>
    </source>
</evidence>
<dbReference type="InterPro" id="IPR002504">
    <property type="entry name" value="NADK"/>
</dbReference>
<sequence length="280" mass="30837">MMNPVGEAGSMQRASRDRGESQVQPVVIDRITFVSSGTPEADAAAETLRNRYGDVGLEAATAIVALGGDGLMLQTLHRTMERPIPVFGMNFGSVGFMMNSYASHGLTARLEAAKPTHIYPLQMDVIDAGDKRHEALALNEVSLYRATYQAAKIEIAVDEQVRLAELICDGVLVATPAGSTAYNLSAHGPILPIDSPLLALTPISPFRPRRWRGAILHNDARVRFRTLEGEKRPVNAVADNVEIRDVREVTIRERRDCRVTLLFDPGTSLEERVLSEQFRY</sequence>
<dbReference type="GO" id="GO:0019674">
    <property type="term" value="P:NAD+ metabolic process"/>
    <property type="evidence" value="ECO:0007669"/>
    <property type="project" value="InterPro"/>
</dbReference>
<dbReference type="PANTHER" id="PTHR20275:SF0">
    <property type="entry name" value="NAD KINASE"/>
    <property type="match status" value="1"/>
</dbReference>
<feature type="binding site" evidence="6">
    <location>
        <position position="169"/>
    </location>
    <ligand>
        <name>NAD(+)</name>
        <dbReference type="ChEBI" id="CHEBI:57540"/>
    </ligand>
</feature>
<dbReference type="GO" id="GO:0006741">
    <property type="term" value="P:NADP+ biosynthetic process"/>
    <property type="evidence" value="ECO:0007669"/>
    <property type="project" value="UniProtKB-UniRule"/>
</dbReference>
<dbReference type="EMBL" id="FPKU01000001">
    <property type="protein sequence ID" value="SFZ81022.1"/>
    <property type="molecule type" value="Genomic_DNA"/>
</dbReference>
<proteinExistence type="inferred from homology"/>
<feature type="binding site" evidence="6">
    <location>
        <begin position="180"/>
        <end position="185"/>
    </location>
    <ligand>
        <name>NAD(+)</name>
        <dbReference type="ChEBI" id="CHEBI:57540"/>
    </ligand>
</feature>
<dbReference type="GO" id="GO:0051287">
    <property type="term" value="F:NAD binding"/>
    <property type="evidence" value="ECO:0007669"/>
    <property type="project" value="UniProtKB-ARBA"/>
</dbReference>
<dbReference type="OrthoDB" id="9774737at2"/>
<dbReference type="STRING" id="665118.SAMN02983003_0268"/>
<dbReference type="GO" id="GO:0046872">
    <property type="term" value="F:metal ion binding"/>
    <property type="evidence" value="ECO:0007669"/>
    <property type="project" value="UniProtKB-UniRule"/>
</dbReference>
<dbReference type="EC" id="2.7.1.23" evidence="6"/>
<dbReference type="Gene3D" id="2.60.200.30">
    <property type="entry name" value="Probable inorganic polyphosphate/atp-NAD kinase, domain 2"/>
    <property type="match status" value="1"/>
</dbReference>
<dbReference type="InterPro" id="IPR016064">
    <property type="entry name" value="NAD/diacylglycerol_kinase_sf"/>
</dbReference>
<dbReference type="GO" id="GO:0003951">
    <property type="term" value="F:NAD+ kinase activity"/>
    <property type="evidence" value="ECO:0007669"/>
    <property type="project" value="UniProtKB-UniRule"/>
</dbReference>
<dbReference type="HAMAP" id="MF_00361">
    <property type="entry name" value="NAD_kinase"/>
    <property type="match status" value="1"/>
</dbReference>
<keyword evidence="6" id="KW-0547">Nucleotide-binding</keyword>
<dbReference type="Pfam" id="PF01513">
    <property type="entry name" value="NAD_kinase"/>
    <property type="match status" value="1"/>
</dbReference>
<evidence type="ECO:0000313" key="9">
    <source>
        <dbReference type="Proteomes" id="UP000183447"/>
    </source>
</evidence>
<keyword evidence="4 6" id="KW-0520">NAD</keyword>
<comment type="cofactor">
    <cofactor evidence="6">
        <name>a divalent metal cation</name>
        <dbReference type="ChEBI" id="CHEBI:60240"/>
    </cofactor>
</comment>
<feature type="binding site" evidence="6">
    <location>
        <begin position="69"/>
        <end position="70"/>
    </location>
    <ligand>
        <name>NAD(+)</name>
        <dbReference type="ChEBI" id="CHEBI:57540"/>
    </ligand>
</feature>
<comment type="caution">
    <text evidence="6">Lacks conserved residue(s) required for the propagation of feature annotation.</text>
</comment>
<comment type="subcellular location">
    <subcellularLocation>
        <location evidence="6">Cytoplasm</location>
    </subcellularLocation>
</comment>
<evidence type="ECO:0000256" key="6">
    <source>
        <dbReference type="HAMAP-Rule" id="MF_00361"/>
    </source>
</evidence>
<feature type="binding site" evidence="6">
    <location>
        <begin position="139"/>
        <end position="140"/>
    </location>
    <ligand>
        <name>NAD(+)</name>
        <dbReference type="ChEBI" id="CHEBI:57540"/>
    </ligand>
</feature>
<dbReference type="Gene3D" id="3.40.50.10330">
    <property type="entry name" value="Probable inorganic polyphosphate/atp-NAD kinase, domain 1"/>
    <property type="match status" value="1"/>
</dbReference>
<dbReference type="GO" id="GO:0005737">
    <property type="term" value="C:cytoplasm"/>
    <property type="evidence" value="ECO:0007669"/>
    <property type="project" value="UniProtKB-SubCell"/>
</dbReference>
<dbReference type="AlphaFoldDB" id="A0A1K2HSS2"/>
<keyword evidence="6" id="KW-0067">ATP-binding</keyword>
<dbReference type="NCBIfam" id="NF003406">
    <property type="entry name" value="PRK04761.1"/>
    <property type="match status" value="1"/>
</dbReference>
<dbReference type="SUPFAM" id="SSF111331">
    <property type="entry name" value="NAD kinase/diacylglycerol kinase-like"/>
    <property type="match status" value="1"/>
</dbReference>
<gene>
    <name evidence="6" type="primary">nadK</name>
    <name evidence="8" type="ORF">SAMN02983003_0268</name>
</gene>
<reference evidence="8 9" key="1">
    <citation type="submission" date="2016-11" db="EMBL/GenBank/DDBJ databases">
        <authorList>
            <person name="Jaros S."/>
            <person name="Januszkiewicz K."/>
            <person name="Wedrychowicz H."/>
        </authorList>
    </citation>
    <scope>NUCLEOTIDE SEQUENCE [LARGE SCALE GENOMIC DNA]</scope>
    <source>
        <strain evidence="8 9">ATCC 23634</strain>
    </source>
</reference>
<dbReference type="RefSeq" id="WP_072338615.1">
    <property type="nucleotide sequence ID" value="NZ_FPKU01000001.1"/>
</dbReference>
<dbReference type="GO" id="GO:0005524">
    <property type="term" value="F:ATP binding"/>
    <property type="evidence" value="ECO:0007669"/>
    <property type="project" value="UniProtKB-KW"/>
</dbReference>
<dbReference type="InterPro" id="IPR017438">
    <property type="entry name" value="ATP-NAD_kinase_N"/>
</dbReference>
<name>A0A1K2HSS2_9HYPH</name>
<evidence type="ECO:0000256" key="7">
    <source>
        <dbReference type="SAM" id="MobiDB-lite"/>
    </source>
</evidence>
<keyword evidence="1 6" id="KW-0808">Transferase</keyword>
<comment type="similarity">
    <text evidence="6">Belongs to the NAD kinase family.</text>
</comment>
<accession>A0A1K2HSS2</accession>
<keyword evidence="2 6" id="KW-0418">Kinase</keyword>
<comment type="catalytic activity">
    <reaction evidence="5 6">
        <text>NAD(+) + ATP = ADP + NADP(+) + H(+)</text>
        <dbReference type="Rhea" id="RHEA:18629"/>
        <dbReference type="ChEBI" id="CHEBI:15378"/>
        <dbReference type="ChEBI" id="CHEBI:30616"/>
        <dbReference type="ChEBI" id="CHEBI:57540"/>
        <dbReference type="ChEBI" id="CHEBI:58349"/>
        <dbReference type="ChEBI" id="CHEBI:456216"/>
        <dbReference type="EC" id="2.7.1.23"/>
    </reaction>
</comment>
<evidence type="ECO:0000313" key="8">
    <source>
        <dbReference type="EMBL" id="SFZ81022.1"/>
    </source>
</evidence>
<dbReference type="Pfam" id="PF20143">
    <property type="entry name" value="NAD_kinase_C"/>
    <property type="match status" value="1"/>
</dbReference>
<keyword evidence="6" id="KW-0963">Cytoplasm</keyword>
<dbReference type="Proteomes" id="UP000183447">
    <property type="component" value="Unassembled WGS sequence"/>
</dbReference>
<keyword evidence="3 6" id="KW-0521">NADP</keyword>
<feature type="active site" description="Proton acceptor" evidence="6">
    <location>
        <position position="69"/>
    </location>
</feature>
<comment type="function">
    <text evidence="6">Involved in the regulation of the intracellular balance of NAD and NADP, and is a key enzyme in the biosynthesis of NADP. Catalyzes specifically the phosphorylation on 2'-hydroxyl of the adenosine moiety of NAD to yield NADP.</text>
</comment>
<feature type="region of interest" description="Disordered" evidence="7">
    <location>
        <begin position="1"/>
        <end position="22"/>
    </location>
</feature>
<feature type="binding site" evidence="6">
    <location>
        <position position="177"/>
    </location>
    <ligand>
        <name>NAD(+)</name>
        <dbReference type="ChEBI" id="CHEBI:57540"/>
    </ligand>
</feature>
<evidence type="ECO:0000256" key="1">
    <source>
        <dbReference type="ARBA" id="ARBA00022679"/>
    </source>
</evidence>
<evidence type="ECO:0000256" key="2">
    <source>
        <dbReference type="ARBA" id="ARBA00022777"/>
    </source>
</evidence>
<evidence type="ECO:0000256" key="3">
    <source>
        <dbReference type="ARBA" id="ARBA00022857"/>
    </source>
</evidence>
<evidence type="ECO:0000256" key="5">
    <source>
        <dbReference type="ARBA" id="ARBA00047925"/>
    </source>
</evidence>
<dbReference type="InterPro" id="IPR017437">
    <property type="entry name" value="ATP-NAD_kinase_PpnK-typ_C"/>
</dbReference>
<protein>
    <recommendedName>
        <fullName evidence="6">NAD kinase</fullName>
        <ecNumber evidence="6">2.7.1.23</ecNumber>
    </recommendedName>
    <alternativeName>
        <fullName evidence="6">ATP-dependent NAD kinase</fullName>
    </alternativeName>
</protein>